<dbReference type="InterPro" id="IPR000835">
    <property type="entry name" value="HTH_MarR-typ"/>
</dbReference>
<reference evidence="7" key="1">
    <citation type="journal article" date="2019" name="Int. J. Syst. Evol. Microbiol.">
        <title>The Global Catalogue of Microorganisms (GCM) 10K type strain sequencing project: providing services to taxonomists for standard genome sequencing and annotation.</title>
        <authorList>
            <consortium name="The Broad Institute Genomics Platform"/>
            <consortium name="The Broad Institute Genome Sequencing Center for Infectious Disease"/>
            <person name="Wu L."/>
            <person name="Ma J."/>
        </authorList>
    </citation>
    <scope>NUCLEOTIDE SEQUENCE [LARGE SCALE GENOMIC DNA]</scope>
    <source>
        <strain evidence="7">CCUG 42722</strain>
    </source>
</reference>
<comment type="caution">
    <text evidence="6">The sequence shown here is derived from an EMBL/GenBank/DDBJ whole genome shotgun (WGS) entry which is preliminary data.</text>
</comment>
<dbReference type="InterPro" id="IPR011991">
    <property type="entry name" value="ArsR-like_HTH"/>
</dbReference>
<dbReference type="PANTHER" id="PTHR38465:SF2">
    <property type="entry name" value="HTH-TYPE TRANSCRIPTIONAL REGULATOR MMPR5"/>
    <property type="match status" value="1"/>
</dbReference>
<evidence type="ECO:0000256" key="3">
    <source>
        <dbReference type="ARBA" id="ARBA00023163"/>
    </source>
</evidence>
<dbReference type="EMBL" id="JBHSFI010000002">
    <property type="protein sequence ID" value="MFC4627487.1"/>
    <property type="molecule type" value="Genomic_DNA"/>
</dbReference>
<sequence length="201" mass="21899">MRNGGPTAYDASDAHQAGKRPPRRGTAPASRPPGSDDLDGRDPRIVGEVAERTAELMIRSGIPPMMARVLAALLTTDGGSLTSAELVRRLQVSPAAISKAVGYLENQKLLRRERDSRSRAERYVVDEDIWFEAVMASVRVDLQIAEVCREGARRLGGTTPAGARLEGMGQFLQRVSEDLARSAEHWREVYARDGQPPSPPA</sequence>
<proteinExistence type="predicted"/>
<dbReference type="CDD" id="cd00090">
    <property type="entry name" value="HTH_ARSR"/>
    <property type="match status" value="1"/>
</dbReference>
<dbReference type="InterPro" id="IPR036390">
    <property type="entry name" value="WH_DNA-bd_sf"/>
</dbReference>
<feature type="region of interest" description="Disordered" evidence="4">
    <location>
        <begin position="1"/>
        <end position="43"/>
    </location>
</feature>
<accession>A0ABV9HBK0</accession>
<dbReference type="SUPFAM" id="SSF46785">
    <property type="entry name" value="Winged helix' DNA-binding domain"/>
    <property type="match status" value="1"/>
</dbReference>
<organism evidence="6 7">
    <name type="scientific">Promicromonospora alba</name>
    <dbReference type="NCBI Taxonomy" id="1616110"/>
    <lineage>
        <taxon>Bacteria</taxon>
        <taxon>Bacillati</taxon>
        <taxon>Actinomycetota</taxon>
        <taxon>Actinomycetes</taxon>
        <taxon>Micrococcales</taxon>
        <taxon>Promicromonosporaceae</taxon>
        <taxon>Promicromonospora</taxon>
    </lineage>
</organism>
<dbReference type="InterPro" id="IPR036388">
    <property type="entry name" value="WH-like_DNA-bd_sf"/>
</dbReference>
<name>A0ABV9HBK0_9MICO</name>
<keyword evidence="2" id="KW-0238">DNA-binding</keyword>
<gene>
    <name evidence="6" type="ORF">ACFO6V_04520</name>
</gene>
<evidence type="ECO:0000256" key="2">
    <source>
        <dbReference type="ARBA" id="ARBA00023125"/>
    </source>
</evidence>
<dbReference type="InterPro" id="IPR052362">
    <property type="entry name" value="HTH-GbsR_regulator"/>
</dbReference>
<evidence type="ECO:0000313" key="6">
    <source>
        <dbReference type="EMBL" id="MFC4627487.1"/>
    </source>
</evidence>
<evidence type="ECO:0000256" key="1">
    <source>
        <dbReference type="ARBA" id="ARBA00023015"/>
    </source>
</evidence>
<keyword evidence="7" id="KW-1185">Reference proteome</keyword>
<evidence type="ECO:0000256" key="4">
    <source>
        <dbReference type="SAM" id="MobiDB-lite"/>
    </source>
</evidence>
<evidence type="ECO:0000259" key="5">
    <source>
        <dbReference type="Pfam" id="PF12802"/>
    </source>
</evidence>
<dbReference type="RefSeq" id="WP_377132677.1">
    <property type="nucleotide sequence ID" value="NZ_JBHSFI010000002.1"/>
</dbReference>
<protein>
    <submittedName>
        <fullName evidence="6">GbsR/MarR family transcriptional regulator</fullName>
    </submittedName>
</protein>
<dbReference type="PANTHER" id="PTHR38465">
    <property type="entry name" value="HTH-TYPE TRANSCRIPTIONAL REGULATOR MJ1563-RELATED"/>
    <property type="match status" value="1"/>
</dbReference>
<keyword evidence="1" id="KW-0805">Transcription regulation</keyword>
<feature type="domain" description="HTH marR-type" evidence="5">
    <location>
        <begin position="60"/>
        <end position="117"/>
    </location>
</feature>
<dbReference type="Gene3D" id="1.10.10.10">
    <property type="entry name" value="Winged helix-like DNA-binding domain superfamily/Winged helix DNA-binding domain"/>
    <property type="match status" value="1"/>
</dbReference>
<keyword evidence="3" id="KW-0804">Transcription</keyword>
<dbReference type="Proteomes" id="UP001596011">
    <property type="component" value="Unassembled WGS sequence"/>
</dbReference>
<dbReference type="Pfam" id="PF12802">
    <property type="entry name" value="MarR_2"/>
    <property type="match status" value="1"/>
</dbReference>
<evidence type="ECO:0000313" key="7">
    <source>
        <dbReference type="Proteomes" id="UP001596011"/>
    </source>
</evidence>